<evidence type="ECO:0000256" key="10">
    <source>
        <dbReference type="ARBA" id="ARBA00022842"/>
    </source>
</evidence>
<organism evidence="18">
    <name type="scientific">Trepomonas sp. PC1</name>
    <dbReference type="NCBI Taxonomy" id="1076344"/>
    <lineage>
        <taxon>Eukaryota</taxon>
        <taxon>Metamonada</taxon>
        <taxon>Diplomonadida</taxon>
        <taxon>Hexamitidae</taxon>
        <taxon>Hexamitinae</taxon>
        <taxon>Trepomonas</taxon>
    </lineage>
</organism>
<dbReference type="Gene3D" id="2.70.150.10">
    <property type="entry name" value="Calcium-transporting ATPase, cytoplasmic transduction domain A"/>
    <property type="match status" value="1"/>
</dbReference>
<dbReference type="NCBIfam" id="TIGR01517">
    <property type="entry name" value="ATPase-IIB_Ca"/>
    <property type="match status" value="1"/>
</dbReference>
<dbReference type="Pfam" id="PF13246">
    <property type="entry name" value="Cation_ATPase"/>
    <property type="match status" value="1"/>
</dbReference>
<feature type="transmembrane region" description="Helical" evidence="16">
    <location>
        <begin position="119"/>
        <end position="140"/>
    </location>
</feature>
<dbReference type="NCBIfam" id="TIGR01494">
    <property type="entry name" value="ATPase_P-type"/>
    <property type="match status" value="2"/>
</dbReference>
<dbReference type="FunFam" id="3.40.50.1000:FF:000193">
    <property type="entry name" value="Plasma membrane calcium-transporting ATPase 2"/>
    <property type="match status" value="1"/>
</dbReference>
<sequence>MKHTRDDNLIESGTQDYSFTAQQLKKILTNKSLEYVDQTFGSANQLIDGLCTSKLNGLQSTQIQKSEKSFGRNKVEPPPPTPFWKLILEALADLTMIILIIAAIISIVLATTVSHEELGWIDGVAILVAVVIVVMVGSINDYSKEIQFRKLNAKKNDKLVKVVRNGNQDQISIYNVVVGDIVVLETGDQIPADGMLIHCADLKVDESGMTGESDEIKKSMQKPFMIGSCLVTSGSGKMVVTSVGINSIYGEILVTLQENDEATPLQEKLDDLAKIISIFGLAAGALVFIVLVIKFFVNKDPNLDYNFVVWINYFMLAVSLVVCAVPEGLPLAVTISLAYSMKQMIVDQCLVRKLESCETMGSVSEICTDKTGTLTLNQMRVKRAIFGQKQFEMDEIQNSISETQKNYFNLISSLCSTANLSSKTSLDLKGNKIEGTDVIGSKTEGALLLLSQEMGANYKEYRQALIVEDNLEGAVVSKIDFSSERKRMSVVIDAQQYKLNNPVVSQNNKYLILCKGASEIILSRCNKYINGNQVENLYQAETKMFEQKIEEFAKDSLRTLILAYAEVDELTENPEDLENNLTLICLVGIMDPLRPGVPTAIDRCNHAGITVRMVTGDNLITAIAISKDAHIIPQNATQQDLKKMAITGPEFSQLSDEEANQLIPTLRCMARSSPKDKYRLVTLLKQQNLVVAATGDGSNDAPQLKAANVGLAMGIAGTEVAKEASDIIIMNDNFVTIVRAVEWGRTVTANIRKFLQFQLTVNVVAMVVAFLGAAILDESPLTSIQLLYVNLIMDSFGSLALATEGPASNILDAKPIHRSTSLITPSMMRNILIMSGYNLIVILIMMFPGVGDMICAVPLELMLDADLSHLRQKYRYSCIYNFFIFAQLCNMLSSRRIGNELNVFGGLSKGLMFWMVEGINILVQIVLMLVPVITDVFKIYNCASYALVECTKDDDSVIAISAENQRITGLTWGISIIFAVGTLLFHFLGRLIKLPGEFKVTEARIKKDFIRIKKRQKEKEEKEVKDAAKKAQKDLKTKANQPTSR</sequence>
<evidence type="ECO:0000256" key="2">
    <source>
        <dbReference type="ARBA" id="ARBA00012790"/>
    </source>
</evidence>
<dbReference type="SUPFAM" id="SSF81665">
    <property type="entry name" value="Calcium ATPase, transmembrane domain M"/>
    <property type="match status" value="1"/>
</dbReference>
<keyword evidence="13" id="KW-0406">Ion transport</keyword>
<keyword evidence="4" id="KW-0109">Calcium transport</keyword>
<dbReference type="InterPro" id="IPR006408">
    <property type="entry name" value="P-type_ATPase_IIB"/>
</dbReference>
<evidence type="ECO:0000256" key="6">
    <source>
        <dbReference type="ARBA" id="ARBA00022723"/>
    </source>
</evidence>
<keyword evidence="9" id="KW-0067">ATP-binding</keyword>
<dbReference type="FunFam" id="2.70.150.10:FF:000029">
    <property type="entry name" value="Calcium-transporting ATPase"/>
    <property type="match status" value="1"/>
</dbReference>
<keyword evidence="10" id="KW-0460">Magnesium</keyword>
<dbReference type="InterPro" id="IPR059000">
    <property type="entry name" value="ATPase_P-type_domA"/>
</dbReference>
<feature type="transmembrane region" description="Helical" evidence="16">
    <location>
        <begin position="970"/>
        <end position="989"/>
    </location>
</feature>
<dbReference type="Pfam" id="PF00689">
    <property type="entry name" value="Cation_ATPase_C"/>
    <property type="match status" value="1"/>
</dbReference>
<dbReference type="SFLD" id="SFLDF00027">
    <property type="entry name" value="p-type_atpase"/>
    <property type="match status" value="1"/>
</dbReference>
<name>A0A146KDA4_9EUKA</name>
<comment type="subcellular location">
    <subcellularLocation>
        <location evidence="1">Endomembrane system</location>
        <topology evidence="1">Multi-pass membrane protein</topology>
    </subcellularLocation>
</comment>
<evidence type="ECO:0000256" key="13">
    <source>
        <dbReference type="ARBA" id="ARBA00023065"/>
    </source>
</evidence>
<evidence type="ECO:0000256" key="8">
    <source>
        <dbReference type="ARBA" id="ARBA00022837"/>
    </source>
</evidence>
<feature type="transmembrane region" description="Helical" evidence="16">
    <location>
        <begin position="94"/>
        <end position="113"/>
    </location>
</feature>
<feature type="transmembrane region" description="Helical" evidence="16">
    <location>
        <begin position="275"/>
        <end position="297"/>
    </location>
</feature>
<dbReference type="PRINTS" id="PR00119">
    <property type="entry name" value="CATATPASE"/>
</dbReference>
<dbReference type="InterPro" id="IPR006068">
    <property type="entry name" value="ATPase_P-typ_cation-transptr_C"/>
</dbReference>
<dbReference type="PANTHER" id="PTHR24093:SF369">
    <property type="entry name" value="CALCIUM-TRANSPORTING ATPASE"/>
    <property type="match status" value="1"/>
</dbReference>
<keyword evidence="11" id="KW-1278">Translocase</keyword>
<gene>
    <name evidence="18" type="ORF">TPC1_13621</name>
</gene>
<feature type="domain" description="Cation-transporting P-type ATPase N-terminal" evidence="17">
    <location>
        <begin position="37"/>
        <end position="111"/>
    </location>
</feature>
<feature type="transmembrane region" description="Helical" evidence="16">
    <location>
        <begin position="913"/>
        <end position="933"/>
    </location>
</feature>
<evidence type="ECO:0000256" key="7">
    <source>
        <dbReference type="ARBA" id="ARBA00022741"/>
    </source>
</evidence>
<evidence type="ECO:0000259" key="17">
    <source>
        <dbReference type="SMART" id="SM00831"/>
    </source>
</evidence>
<dbReference type="SMART" id="SM00831">
    <property type="entry name" value="Cation_ATPase_N"/>
    <property type="match status" value="1"/>
</dbReference>
<dbReference type="Gene3D" id="3.40.50.1000">
    <property type="entry name" value="HAD superfamily/HAD-like"/>
    <property type="match status" value="1"/>
</dbReference>
<dbReference type="InterPro" id="IPR023214">
    <property type="entry name" value="HAD_sf"/>
</dbReference>
<dbReference type="InterPro" id="IPR023299">
    <property type="entry name" value="ATPase_P-typ_cyto_dom_N"/>
</dbReference>
<proteinExistence type="predicted"/>
<feature type="transmembrane region" description="Helical" evidence="16">
    <location>
        <begin position="788"/>
        <end position="811"/>
    </location>
</feature>
<dbReference type="InterPro" id="IPR023298">
    <property type="entry name" value="ATPase_P-typ_TM_dom_sf"/>
</dbReference>
<evidence type="ECO:0000256" key="14">
    <source>
        <dbReference type="ARBA" id="ARBA00023136"/>
    </source>
</evidence>
<dbReference type="GO" id="GO:0005388">
    <property type="term" value="F:P-type calcium transporter activity"/>
    <property type="evidence" value="ECO:0007669"/>
    <property type="project" value="UniProtKB-EC"/>
</dbReference>
<dbReference type="Pfam" id="PF00690">
    <property type="entry name" value="Cation_ATPase_N"/>
    <property type="match status" value="1"/>
</dbReference>
<keyword evidence="14 16" id="KW-0472">Membrane</keyword>
<dbReference type="EC" id="7.2.2.10" evidence="2"/>
<evidence type="ECO:0000256" key="16">
    <source>
        <dbReference type="SAM" id="Phobius"/>
    </source>
</evidence>
<dbReference type="SFLD" id="SFLDS00003">
    <property type="entry name" value="Haloacid_Dehalogenase"/>
    <property type="match status" value="1"/>
</dbReference>
<dbReference type="PROSITE" id="PS00154">
    <property type="entry name" value="ATPASE_E1_E2"/>
    <property type="match status" value="1"/>
</dbReference>
<evidence type="ECO:0000256" key="9">
    <source>
        <dbReference type="ARBA" id="ARBA00022840"/>
    </source>
</evidence>
<dbReference type="Gene3D" id="1.20.1110.10">
    <property type="entry name" value="Calcium-transporting ATPase, transmembrane domain"/>
    <property type="match status" value="1"/>
</dbReference>
<keyword evidence="6" id="KW-0479">Metal-binding</keyword>
<dbReference type="EMBL" id="GDID01002702">
    <property type="protein sequence ID" value="JAP93904.1"/>
    <property type="molecule type" value="Transcribed_RNA"/>
</dbReference>
<dbReference type="Gene3D" id="3.40.1110.10">
    <property type="entry name" value="Calcium-transporting ATPase, cytoplasmic domain N"/>
    <property type="match status" value="1"/>
</dbReference>
<dbReference type="GO" id="GO:0046872">
    <property type="term" value="F:metal ion binding"/>
    <property type="evidence" value="ECO:0007669"/>
    <property type="project" value="UniProtKB-KW"/>
</dbReference>
<feature type="region of interest" description="Disordered" evidence="15">
    <location>
        <begin position="1015"/>
        <end position="1045"/>
    </location>
</feature>
<dbReference type="SUPFAM" id="SSF81653">
    <property type="entry name" value="Calcium ATPase, transduction domain A"/>
    <property type="match status" value="1"/>
</dbReference>
<evidence type="ECO:0000256" key="12">
    <source>
        <dbReference type="ARBA" id="ARBA00022989"/>
    </source>
</evidence>
<keyword evidence="8" id="KW-0106">Calcium</keyword>
<feature type="transmembrane region" description="Helical" evidence="16">
    <location>
        <begin position="831"/>
        <end position="854"/>
    </location>
</feature>
<evidence type="ECO:0000256" key="11">
    <source>
        <dbReference type="ARBA" id="ARBA00022967"/>
    </source>
</evidence>
<dbReference type="GO" id="GO:0016887">
    <property type="term" value="F:ATP hydrolysis activity"/>
    <property type="evidence" value="ECO:0007669"/>
    <property type="project" value="InterPro"/>
</dbReference>
<evidence type="ECO:0000256" key="5">
    <source>
        <dbReference type="ARBA" id="ARBA00022692"/>
    </source>
</evidence>
<keyword evidence="7" id="KW-0547">Nucleotide-binding</keyword>
<dbReference type="GO" id="GO:0005886">
    <property type="term" value="C:plasma membrane"/>
    <property type="evidence" value="ECO:0007669"/>
    <property type="project" value="TreeGrafter"/>
</dbReference>
<keyword evidence="5 16" id="KW-0812">Transmembrane</keyword>
<evidence type="ECO:0000256" key="1">
    <source>
        <dbReference type="ARBA" id="ARBA00004127"/>
    </source>
</evidence>
<keyword evidence="3" id="KW-0813">Transport</keyword>
<protein>
    <recommendedName>
        <fullName evidence="2">P-type Ca(2+) transporter</fullName>
        <ecNumber evidence="2">7.2.2.10</ecNumber>
    </recommendedName>
</protein>
<dbReference type="SUPFAM" id="SSF56784">
    <property type="entry name" value="HAD-like"/>
    <property type="match status" value="1"/>
</dbReference>
<feature type="compositionally biased region" description="Basic and acidic residues" evidence="15">
    <location>
        <begin position="1015"/>
        <end position="1037"/>
    </location>
</feature>
<dbReference type="PANTHER" id="PTHR24093">
    <property type="entry name" value="CATION TRANSPORTING ATPASE"/>
    <property type="match status" value="1"/>
</dbReference>
<dbReference type="SUPFAM" id="SSF81660">
    <property type="entry name" value="Metal cation-transporting ATPase, ATP-binding domain N"/>
    <property type="match status" value="1"/>
</dbReference>
<feature type="non-terminal residue" evidence="18">
    <location>
        <position position="1045"/>
    </location>
</feature>
<dbReference type="InterPro" id="IPR044492">
    <property type="entry name" value="P_typ_ATPase_HD_dom"/>
</dbReference>
<accession>A0A146KDA4</accession>
<evidence type="ECO:0000313" key="18">
    <source>
        <dbReference type="EMBL" id="JAP93904.1"/>
    </source>
</evidence>
<keyword evidence="12 16" id="KW-1133">Transmembrane helix</keyword>
<dbReference type="InterPro" id="IPR008250">
    <property type="entry name" value="ATPase_P-typ_transduc_dom_A_sf"/>
</dbReference>
<dbReference type="InterPro" id="IPR018303">
    <property type="entry name" value="ATPase_P-typ_P_site"/>
</dbReference>
<evidence type="ECO:0000256" key="15">
    <source>
        <dbReference type="SAM" id="MobiDB-lite"/>
    </source>
</evidence>
<dbReference type="SFLD" id="SFLDG00002">
    <property type="entry name" value="C1.7:_P-type_atpase_like"/>
    <property type="match status" value="1"/>
</dbReference>
<dbReference type="PRINTS" id="PR00120">
    <property type="entry name" value="HATPASE"/>
</dbReference>
<dbReference type="GO" id="GO:0012505">
    <property type="term" value="C:endomembrane system"/>
    <property type="evidence" value="ECO:0007669"/>
    <property type="project" value="UniProtKB-SubCell"/>
</dbReference>
<feature type="transmembrane region" description="Helical" evidence="16">
    <location>
        <begin position="309"/>
        <end position="335"/>
    </location>
</feature>
<dbReference type="InterPro" id="IPR004014">
    <property type="entry name" value="ATPase_P-typ_cation-transptr_N"/>
</dbReference>
<dbReference type="AlphaFoldDB" id="A0A146KDA4"/>
<evidence type="ECO:0000256" key="4">
    <source>
        <dbReference type="ARBA" id="ARBA00022568"/>
    </source>
</evidence>
<reference evidence="18" key="1">
    <citation type="submission" date="2015-07" db="EMBL/GenBank/DDBJ databases">
        <title>Adaptation to a free-living lifestyle via gene acquisitions in the diplomonad Trepomonas sp. PC1.</title>
        <authorList>
            <person name="Xu F."/>
            <person name="Jerlstrom-Hultqvist J."/>
            <person name="Kolisko M."/>
            <person name="Simpson A.G.B."/>
            <person name="Roger A.J."/>
            <person name="Svard S.G."/>
            <person name="Andersson J.O."/>
        </authorList>
    </citation>
    <scope>NUCLEOTIDE SEQUENCE</scope>
    <source>
        <strain evidence="18">PC1</strain>
    </source>
</reference>
<dbReference type="InterPro" id="IPR001757">
    <property type="entry name" value="P_typ_ATPase"/>
</dbReference>
<evidence type="ECO:0000256" key="3">
    <source>
        <dbReference type="ARBA" id="ARBA00022448"/>
    </source>
</evidence>
<dbReference type="InterPro" id="IPR036412">
    <property type="entry name" value="HAD-like_sf"/>
</dbReference>
<dbReference type="GO" id="GO:0005524">
    <property type="term" value="F:ATP binding"/>
    <property type="evidence" value="ECO:0007669"/>
    <property type="project" value="UniProtKB-KW"/>
</dbReference>
<dbReference type="Pfam" id="PF00122">
    <property type="entry name" value="E1-E2_ATPase"/>
    <property type="match status" value="1"/>
</dbReference>
<feature type="transmembrane region" description="Helical" evidence="16">
    <location>
        <begin position="754"/>
        <end position="776"/>
    </location>
</feature>